<organism evidence="3 4">
    <name type="scientific">Neoroseomonas marina</name>
    <dbReference type="NCBI Taxonomy" id="1232220"/>
    <lineage>
        <taxon>Bacteria</taxon>
        <taxon>Pseudomonadati</taxon>
        <taxon>Pseudomonadota</taxon>
        <taxon>Alphaproteobacteria</taxon>
        <taxon>Acetobacterales</taxon>
        <taxon>Acetobacteraceae</taxon>
        <taxon>Neoroseomonas</taxon>
    </lineage>
</organism>
<dbReference type="InterPro" id="IPR043129">
    <property type="entry name" value="ATPase_NBD"/>
</dbReference>
<dbReference type="Pfam" id="PF05378">
    <property type="entry name" value="Hydant_A_N"/>
    <property type="match status" value="1"/>
</dbReference>
<accession>A0A848EA93</accession>
<dbReference type="PANTHER" id="PTHR11365:SF10">
    <property type="entry name" value="HYDANTOINASE_OXOPROLINASE"/>
    <property type="match status" value="1"/>
</dbReference>
<name>A0A848EA93_9PROT</name>
<dbReference type="EMBL" id="JABBKX010000002">
    <property type="protein sequence ID" value="NMJ41404.1"/>
    <property type="molecule type" value="Genomic_DNA"/>
</dbReference>
<dbReference type="InterPro" id="IPR008040">
    <property type="entry name" value="Hydant_A_N"/>
</dbReference>
<comment type="caution">
    <text evidence="3">The sequence shown here is derived from an EMBL/GenBank/DDBJ whole genome shotgun (WGS) entry which is preliminary data.</text>
</comment>
<proteinExistence type="predicted"/>
<dbReference type="PANTHER" id="PTHR11365">
    <property type="entry name" value="5-OXOPROLINASE RELATED"/>
    <property type="match status" value="1"/>
</dbReference>
<sequence length="514" mass="53244">MRRRIGIDVGGTNTDAVLLEDDRVLHAIKTPTTADVLTGVRLALQDVARAMGPQGVQAVMIGTTHFVNAVVQRRDLAPVGALRIGLPASRSLPPFCDWPEDLSALVRGQVHMVEGGLDYDGRPIMPLDEAAVAAAARAMKSVGISCIAISSIFSPLDPGMEDRAEAIVRDVMPDAAITLSHDLGRIGLLERENVALLNACLAPLARHTVQAFEEALRQAGIAAPLYITQNDGTVIRAELAARFPVLSFASGPTNSMRGAAFLTGLRDALVVDVGGTTSDIGALKAGFPREANAIVQVGGVRTLFRMPDLLSIGLGGGSHVAQADGRITIGPRSVGFRLPELARIFGGPQLTTSDIAVRAGLLALGDAARVGDVAPDLATAVLAEAARMLEESVDRMKTDAAEVPLLAVGGGAFLVPDHLPGVSTVLRPAHAAVANAVGAAIAQVSGEADQVFQGMSRAEAMVEAERIARERAVDAGADGGTLALVDIEDLPIAYLPGGAIRVRARVVGEIASAP</sequence>
<feature type="domain" description="Hydantoinase A/oxoprolinase" evidence="1">
    <location>
        <begin position="191"/>
        <end position="362"/>
    </location>
</feature>
<dbReference type="SUPFAM" id="SSF53067">
    <property type="entry name" value="Actin-like ATPase domain"/>
    <property type="match status" value="2"/>
</dbReference>
<evidence type="ECO:0000259" key="2">
    <source>
        <dbReference type="Pfam" id="PF05378"/>
    </source>
</evidence>
<evidence type="ECO:0000259" key="1">
    <source>
        <dbReference type="Pfam" id="PF01968"/>
    </source>
</evidence>
<dbReference type="RefSeq" id="WP_170053606.1">
    <property type="nucleotide sequence ID" value="NZ_JABBKX010000002.1"/>
</dbReference>
<keyword evidence="4" id="KW-1185">Reference proteome</keyword>
<gene>
    <name evidence="3" type="ORF">GWK16_09150</name>
</gene>
<reference evidence="3 4" key="1">
    <citation type="submission" date="2020-03" db="EMBL/GenBank/DDBJ databases">
        <authorList>
            <person name="Sun Q."/>
        </authorList>
    </citation>
    <scope>NUCLEOTIDE SEQUENCE [LARGE SCALE GENOMIC DNA]</scope>
    <source>
        <strain evidence="3 4">JC162</strain>
    </source>
</reference>
<evidence type="ECO:0000313" key="3">
    <source>
        <dbReference type="EMBL" id="NMJ41404.1"/>
    </source>
</evidence>
<dbReference type="Pfam" id="PF01968">
    <property type="entry name" value="Hydantoinase_A"/>
    <property type="match status" value="1"/>
</dbReference>
<evidence type="ECO:0000313" key="4">
    <source>
        <dbReference type="Proteomes" id="UP000548582"/>
    </source>
</evidence>
<protein>
    <submittedName>
        <fullName evidence="3">Hydantoinase/oxoprolinase family protein</fullName>
    </submittedName>
</protein>
<dbReference type="InterPro" id="IPR002821">
    <property type="entry name" value="Hydantoinase_A"/>
</dbReference>
<dbReference type="GO" id="GO:0016787">
    <property type="term" value="F:hydrolase activity"/>
    <property type="evidence" value="ECO:0007669"/>
    <property type="project" value="InterPro"/>
</dbReference>
<dbReference type="Proteomes" id="UP000548582">
    <property type="component" value="Unassembled WGS sequence"/>
</dbReference>
<feature type="domain" description="Hydantoinase/oxoprolinase N-terminal" evidence="2">
    <location>
        <begin position="4"/>
        <end position="171"/>
    </location>
</feature>
<dbReference type="AlphaFoldDB" id="A0A848EA93"/>
<dbReference type="InterPro" id="IPR045079">
    <property type="entry name" value="Oxoprolinase-like"/>
</dbReference>